<dbReference type="Gene3D" id="2.10.25.10">
    <property type="entry name" value="Laminin"/>
    <property type="match status" value="3"/>
</dbReference>
<dbReference type="PROSITE" id="PS01187">
    <property type="entry name" value="EGF_CA"/>
    <property type="match status" value="1"/>
</dbReference>
<keyword evidence="9 11" id="KW-0812">Transmembrane</keyword>
<dbReference type="InterPro" id="IPR000152">
    <property type="entry name" value="EGF-type_Asp/Asn_hydroxyl_site"/>
</dbReference>
<feature type="disulfide bond" evidence="7">
    <location>
        <begin position="242"/>
        <end position="251"/>
    </location>
</feature>
<dbReference type="Gene3D" id="2.10.25.140">
    <property type="match status" value="1"/>
</dbReference>
<evidence type="ECO:0000256" key="5">
    <source>
        <dbReference type="ARBA" id="ARBA00022843"/>
    </source>
</evidence>
<dbReference type="GO" id="GO:0007154">
    <property type="term" value="P:cell communication"/>
    <property type="evidence" value="ECO:0007669"/>
    <property type="project" value="InterPro"/>
</dbReference>
<evidence type="ECO:0000256" key="4">
    <source>
        <dbReference type="ARBA" id="ARBA00022782"/>
    </source>
</evidence>
<evidence type="ECO:0000256" key="9">
    <source>
        <dbReference type="RuleBase" id="RU280815"/>
    </source>
</evidence>
<keyword evidence="6 7" id="KW-1015">Disulfide bond</keyword>
<reference evidence="14" key="1">
    <citation type="submission" date="2014-12" db="EMBL/GenBank/DDBJ databases">
        <title>Insight into the proteome of Arion vulgaris.</title>
        <authorList>
            <person name="Aradska J."/>
            <person name="Bulat T."/>
            <person name="Smidak R."/>
            <person name="Sarate P."/>
            <person name="Gangsoo J."/>
            <person name="Sialana F."/>
            <person name="Bilban M."/>
            <person name="Lubec G."/>
        </authorList>
    </citation>
    <scope>NUCLEOTIDE SEQUENCE</scope>
    <source>
        <tissue evidence="14">Skin</tissue>
    </source>
</reference>
<feature type="region of interest" description="Disordered" evidence="10">
    <location>
        <begin position="431"/>
        <end position="456"/>
    </location>
</feature>
<accession>A0A0B7BHR0</accession>
<keyword evidence="5" id="KW-0832">Ubl conjugation</keyword>
<dbReference type="AlphaFoldDB" id="A0A0B7BHR0"/>
<dbReference type="InterPro" id="IPR018097">
    <property type="entry name" value="EGF_Ca-bd_CS"/>
</dbReference>
<feature type="disulfide bond" evidence="7">
    <location>
        <begin position="221"/>
        <end position="231"/>
    </location>
</feature>
<gene>
    <name evidence="14" type="primary">ORF185264</name>
</gene>
<feature type="transmembrane region" description="Helical" evidence="11">
    <location>
        <begin position="360"/>
        <end position="383"/>
    </location>
</feature>
<dbReference type="SMART" id="SM00051">
    <property type="entry name" value="DSL"/>
    <property type="match status" value="1"/>
</dbReference>
<dbReference type="InterPro" id="IPR051022">
    <property type="entry name" value="Notch_Cell-Fate_Det"/>
</dbReference>
<dbReference type="FunFam" id="2.10.25.10:FF:000063">
    <property type="entry name" value="Slit guidance ligand 2"/>
    <property type="match status" value="1"/>
</dbReference>
<dbReference type="GO" id="GO:0016020">
    <property type="term" value="C:membrane"/>
    <property type="evidence" value="ECO:0007669"/>
    <property type="project" value="UniProtKB-SubCell"/>
</dbReference>
<dbReference type="SUPFAM" id="SSF57196">
    <property type="entry name" value="EGF/Laminin"/>
    <property type="match status" value="3"/>
</dbReference>
<dbReference type="CDD" id="cd00054">
    <property type="entry name" value="EGF_CA"/>
    <property type="match status" value="1"/>
</dbReference>
<dbReference type="Pfam" id="PF00008">
    <property type="entry name" value="EGF"/>
    <property type="match status" value="1"/>
</dbReference>
<feature type="domain" description="EGF-like" evidence="12">
    <location>
        <begin position="293"/>
        <end position="331"/>
    </location>
</feature>
<dbReference type="InterPro" id="IPR001881">
    <property type="entry name" value="EGF-like_Ca-bd_dom"/>
</dbReference>
<dbReference type="GO" id="GO:0005509">
    <property type="term" value="F:calcium ion binding"/>
    <property type="evidence" value="ECO:0007669"/>
    <property type="project" value="InterPro"/>
</dbReference>
<dbReference type="Pfam" id="PF01414">
    <property type="entry name" value="DSL"/>
    <property type="match status" value="1"/>
</dbReference>
<dbReference type="SMART" id="SM00181">
    <property type="entry name" value="EGF"/>
    <property type="match status" value="3"/>
</dbReference>
<organism evidence="14">
    <name type="scientific">Arion vulgaris</name>
    <dbReference type="NCBI Taxonomy" id="1028688"/>
    <lineage>
        <taxon>Eukaryota</taxon>
        <taxon>Metazoa</taxon>
        <taxon>Spiralia</taxon>
        <taxon>Lophotrochozoa</taxon>
        <taxon>Mollusca</taxon>
        <taxon>Gastropoda</taxon>
        <taxon>Heterobranchia</taxon>
        <taxon>Euthyneura</taxon>
        <taxon>Panpulmonata</taxon>
        <taxon>Eupulmonata</taxon>
        <taxon>Stylommatophora</taxon>
        <taxon>Helicina</taxon>
        <taxon>Arionoidea</taxon>
        <taxon>Arionidae</taxon>
        <taxon>Arion</taxon>
    </lineage>
</organism>
<evidence type="ECO:0000256" key="11">
    <source>
        <dbReference type="SAM" id="Phobius"/>
    </source>
</evidence>
<feature type="disulfide bond" evidence="7">
    <location>
        <begin position="281"/>
        <end position="290"/>
    </location>
</feature>
<feature type="disulfide bond" evidence="8">
    <location>
        <begin position="205"/>
        <end position="214"/>
    </location>
</feature>
<feature type="domain" description="EGF-like" evidence="12">
    <location>
        <begin position="217"/>
        <end position="252"/>
    </location>
</feature>
<evidence type="ECO:0000256" key="2">
    <source>
        <dbReference type="ARBA" id="ARBA00022536"/>
    </source>
</evidence>
<keyword evidence="9" id="KW-0732">Signal</keyword>
<keyword evidence="9 11" id="KW-0472">Membrane</keyword>
<evidence type="ECO:0000256" key="3">
    <source>
        <dbReference type="ARBA" id="ARBA00022737"/>
    </source>
</evidence>
<evidence type="ECO:0000256" key="6">
    <source>
        <dbReference type="ARBA" id="ARBA00023157"/>
    </source>
</evidence>
<dbReference type="InterPro" id="IPR000742">
    <property type="entry name" value="EGF"/>
</dbReference>
<dbReference type="PROSITE" id="PS51051">
    <property type="entry name" value="DSL"/>
    <property type="match status" value="1"/>
</dbReference>
<keyword evidence="4" id="KW-0221">Differentiation</keyword>
<dbReference type="PROSITE" id="PS01186">
    <property type="entry name" value="EGF_2"/>
    <property type="match status" value="1"/>
</dbReference>
<evidence type="ECO:0000259" key="13">
    <source>
        <dbReference type="PROSITE" id="PS51051"/>
    </source>
</evidence>
<evidence type="ECO:0000256" key="7">
    <source>
        <dbReference type="PROSITE-ProRule" id="PRU00076"/>
    </source>
</evidence>
<feature type="domain" description="DSL" evidence="13">
    <location>
        <begin position="169"/>
        <end position="214"/>
    </location>
</feature>
<feature type="disulfide bond" evidence="8">
    <location>
        <begin position="171"/>
        <end position="180"/>
    </location>
</feature>
<name>A0A0B7BHR0_9EUPU</name>
<dbReference type="SMART" id="SM00179">
    <property type="entry name" value="EGF_CA"/>
    <property type="match status" value="3"/>
</dbReference>
<evidence type="ECO:0000256" key="1">
    <source>
        <dbReference type="ARBA" id="ARBA00022473"/>
    </source>
</evidence>
<feature type="domain" description="EGF-like" evidence="12">
    <location>
        <begin position="254"/>
        <end position="291"/>
    </location>
</feature>
<evidence type="ECO:0000313" key="14">
    <source>
        <dbReference type="EMBL" id="CEK91866.1"/>
    </source>
</evidence>
<keyword evidence="9 11" id="KW-1133">Transmembrane helix</keyword>
<comment type="caution">
    <text evidence="7">Lacks conserved residue(s) required for the propagation of feature annotation.</text>
</comment>
<evidence type="ECO:0000259" key="12">
    <source>
        <dbReference type="PROSITE" id="PS50026"/>
    </source>
</evidence>
<sequence length="539" mass="60707">MGARVFGNLLAFFVLFGAFRLMLGSAVIEMKFMQYSSNCKEDLFSECDPKFTFCLDIPSTEMEISPCYYKSDGESGYFHDQNNIDLSALTSIQGIANPWIVHVNQLIDTSFVFVAKVRDDDDGFWNLDDDLVTFGITLKEKVYPSLNQAGWSSREMSRDSYTITFQIRVYCDANYYTEDCSKYCKATDQPYEHYTCKELTGEKICMAGWTGQECTSDIDECTQNPCGRGHCQNFPGSYVCYCPAGNTGKNCEITSDPCENRPCSNNAACISDPNRNYICKCVDGWEGERCDIKSNPCNSAPCQHGMPCIPRNDNSYFCKCQYPLYTGINCEQNVIVEDTTTEGNNTNHHNETTTNEVFEYWYIILIVALVIAAAVIIVVILLLRRRRVQRRNTDHGFFDNIACNVSTVDKLGDTESGKMCVQAKFVPTTMKSSHTDPMVTDNIDGKDGKRNKPMSNKNKGIASISELLAENERANDNVYSSMGNVYNEQWPEVEENPYSDLDEITRSVNKINEENERATSCGDYTALLLDDPTSFHSSS</sequence>
<keyword evidence="2 7" id="KW-0245">EGF-like domain</keyword>
<dbReference type="FunFam" id="2.10.25.140:FF:000001">
    <property type="entry name" value="Delta-like protein"/>
    <property type="match status" value="1"/>
</dbReference>
<protein>
    <recommendedName>
        <fullName evidence="9">Delta-like protein</fullName>
    </recommendedName>
</protein>
<keyword evidence="3 9" id="KW-0677">Repeat</keyword>
<dbReference type="PANTHER" id="PTHR24049">
    <property type="entry name" value="CRUMBS FAMILY MEMBER"/>
    <property type="match status" value="1"/>
</dbReference>
<evidence type="ECO:0000256" key="10">
    <source>
        <dbReference type="SAM" id="MobiDB-lite"/>
    </source>
</evidence>
<dbReference type="EMBL" id="HACG01045001">
    <property type="protein sequence ID" value="CEK91866.1"/>
    <property type="molecule type" value="Transcribed_RNA"/>
</dbReference>
<dbReference type="InterPro" id="IPR001774">
    <property type="entry name" value="DSL"/>
</dbReference>
<feature type="disulfide bond" evidence="8">
    <location>
        <begin position="184"/>
        <end position="196"/>
    </location>
</feature>
<keyword evidence="1 9" id="KW-0217">Developmental protein</keyword>
<dbReference type="GO" id="GO:0030154">
    <property type="term" value="P:cell differentiation"/>
    <property type="evidence" value="ECO:0007669"/>
    <property type="project" value="UniProtKB-KW"/>
</dbReference>
<comment type="subcellular location">
    <subcellularLocation>
        <location evidence="9">Membrane</location>
        <topology evidence="9">Single-pass type I membrane protein</topology>
    </subcellularLocation>
</comment>
<dbReference type="PROSITE" id="PS00022">
    <property type="entry name" value="EGF_1"/>
    <property type="match status" value="2"/>
</dbReference>
<evidence type="ECO:0000256" key="8">
    <source>
        <dbReference type="PROSITE-ProRule" id="PRU00377"/>
    </source>
</evidence>
<dbReference type="PROSITE" id="PS50026">
    <property type="entry name" value="EGF_3"/>
    <property type="match status" value="3"/>
</dbReference>
<dbReference type="PROSITE" id="PS00010">
    <property type="entry name" value="ASX_HYDROXYL"/>
    <property type="match status" value="1"/>
</dbReference>
<comment type="function">
    <text evidence="9">Putative Notch ligand involved in the mediation of Notch signaling.</text>
</comment>
<proteinExistence type="predicted"/>